<evidence type="ECO:0000313" key="1">
    <source>
        <dbReference type="EMBL" id="RGS19413.1"/>
    </source>
</evidence>
<accession>A0A3E5E9P2</accession>
<organism evidence="1 2">
    <name type="scientific">Segatella copri</name>
    <dbReference type="NCBI Taxonomy" id="165179"/>
    <lineage>
        <taxon>Bacteria</taxon>
        <taxon>Pseudomonadati</taxon>
        <taxon>Bacteroidota</taxon>
        <taxon>Bacteroidia</taxon>
        <taxon>Bacteroidales</taxon>
        <taxon>Prevotellaceae</taxon>
        <taxon>Segatella</taxon>
    </lineage>
</organism>
<dbReference type="AlphaFoldDB" id="A0A3E5E9P2"/>
<dbReference type="Proteomes" id="UP000283872">
    <property type="component" value="Unassembled WGS sequence"/>
</dbReference>
<name>A0A3E5E9P2_9BACT</name>
<sequence>MNHIPFLGKERCLEKRYFFSHPKGDKNKKGSPLRPQYLVNLKSNTMKNTHANIEIIYDTRKFFLAKDLLF</sequence>
<protein>
    <submittedName>
        <fullName evidence="1">Uncharacterized protein</fullName>
    </submittedName>
</protein>
<gene>
    <name evidence="1" type="ORF">DWY11_01275</name>
</gene>
<dbReference type="EMBL" id="QRVA01000002">
    <property type="protein sequence ID" value="RGS19413.1"/>
    <property type="molecule type" value="Genomic_DNA"/>
</dbReference>
<comment type="caution">
    <text evidence="1">The sequence shown here is derived from an EMBL/GenBank/DDBJ whole genome shotgun (WGS) entry which is preliminary data.</text>
</comment>
<evidence type="ECO:0000313" key="2">
    <source>
        <dbReference type="Proteomes" id="UP000283872"/>
    </source>
</evidence>
<proteinExistence type="predicted"/>
<reference evidence="1 2" key="1">
    <citation type="submission" date="2018-08" db="EMBL/GenBank/DDBJ databases">
        <title>A genome reference for cultivated species of the human gut microbiota.</title>
        <authorList>
            <person name="Zou Y."/>
            <person name="Xue W."/>
            <person name="Luo G."/>
        </authorList>
    </citation>
    <scope>NUCLEOTIDE SEQUENCE [LARGE SCALE GENOMIC DNA]</scope>
    <source>
        <strain evidence="1 2">AF24-12</strain>
    </source>
</reference>